<feature type="compositionally biased region" description="Polar residues" evidence="1">
    <location>
        <begin position="84"/>
        <end position="93"/>
    </location>
</feature>
<dbReference type="HOGENOM" id="CLU_2074884_0_0_1"/>
<reference evidence="3" key="2">
    <citation type="submission" date="2015-01" db="EMBL/GenBank/DDBJ databases">
        <title>Evolutionary Origins and Diversification of the Mycorrhizal Mutualists.</title>
        <authorList>
            <consortium name="DOE Joint Genome Institute"/>
            <consortium name="Mycorrhizal Genomics Consortium"/>
            <person name="Kohler A."/>
            <person name="Kuo A."/>
            <person name="Nagy L.G."/>
            <person name="Floudas D."/>
            <person name="Copeland A."/>
            <person name="Barry K.W."/>
            <person name="Cichocki N."/>
            <person name="Veneault-Fourrey C."/>
            <person name="LaButti K."/>
            <person name="Lindquist E.A."/>
            <person name="Lipzen A."/>
            <person name="Lundell T."/>
            <person name="Morin E."/>
            <person name="Murat C."/>
            <person name="Riley R."/>
            <person name="Ohm R."/>
            <person name="Sun H."/>
            <person name="Tunlid A."/>
            <person name="Henrissat B."/>
            <person name="Grigoriev I.V."/>
            <person name="Hibbett D.S."/>
            <person name="Martin F."/>
        </authorList>
    </citation>
    <scope>NUCLEOTIDE SEQUENCE [LARGE SCALE GENOMIC DNA]</scope>
    <source>
        <strain evidence="3">MUT 4182</strain>
    </source>
</reference>
<feature type="compositionally biased region" description="Polar residues" evidence="1">
    <location>
        <begin position="102"/>
        <end position="111"/>
    </location>
</feature>
<dbReference type="EMBL" id="KN823447">
    <property type="protein sequence ID" value="KIO16995.1"/>
    <property type="molecule type" value="Genomic_DNA"/>
</dbReference>
<name>A0A0C3PQW4_9AGAM</name>
<evidence type="ECO:0000256" key="1">
    <source>
        <dbReference type="SAM" id="MobiDB-lite"/>
    </source>
</evidence>
<dbReference type="OrthoDB" id="3300589at2759"/>
<feature type="region of interest" description="Disordered" evidence="1">
    <location>
        <begin position="34"/>
        <end position="118"/>
    </location>
</feature>
<organism evidence="2 3">
    <name type="scientific">Tulasnella calospora MUT 4182</name>
    <dbReference type="NCBI Taxonomy" id="1051891"/>
    <lineage>
        <taxon>Eukaryota</taxon>
        <taxon>Fungi</taxon>
        <taxon>Dikarya</taxon>
        <taxon>Basidiomycota</taxon>
        <taxon>Agaricomycotina</taxon>
        <taxon>Agaricomycetes</taxon>
        <taxon>Cantharellales</taxon>
        <taxon>Tulasnellaceae</taxon>
        <taxon>Tulasnella</taxon>
    </lineage>
</organism>
<proteinExistence type="predicted"/>
<gene>
    <name evidence="2" type="ORF">M407DRAFT_179437</name>
</gene>
<dbReference type="Proteomes" id="UP000054248">
    <property type="component" value="Unassembled WGS sequence"/>
</dbReference>
<evidence type="ECO:0000313" key="3">
    <source>
        <dbReference type="Proteomes" id="UP000054248"/>
    </source>
</evidence>
<reference evidence="2 3" key="1">
    <citation type="submission" date="2014-04" db="EMBL/GenBank/DDBJ databases">
        <authorList>
            <consortium name="DOE Joint Genome Institute"/>
            <person name="Kuo A."/>
            <person name="Girlanda M."/>
            <person name="Perotto S."/>
            <person name="Kohler A."/>
            <person name="Nagy L.G."/>
            <person name="Floudas D."/>
            <person name="Copeland A."/>
            <person name="Barry K.W."/>
            <person name="Cichocki N."/>
            <person name="Veneault-Fourrey C."/>
            <person name="LaButti K."/>
            <person name="Lindquist E.A."/>
            <person name="Lipzen A."/>
            <person name="Lundell T."/>
            <person name="Morin E."/>
            <person name="Murat C."/>
            <person name="Sun H."/>
            <person name="Tunlid A."/>
            <person name="Henrissat B."/>
            <person name="Grigoriev I.V."/>
            <person name="Hibbett D.S."/>
            <person name="Martin F."/>
            <person name="Nordberg H.P."/>
            <person name="Cantor M.N."/>
            <person name="Hua S.X."/>
        </authorList>
    </citation>
    <scope>NUCLEOTIDE SEQUENCE [LARGE SCALE GENOMIC DNA]</scope>
    <source>
        <strain evidence="2 3">MUT 4182</strain>
    </source>
</reference>
<keyword evidence="3" id="KW-1185">Reference proteome</keyword>
<feature type="compositionally biased region" description="Polar residues" evidence="1">
    <location>
        <begin position="34"/>
        <end position="58"/>
    </location>
</feature>
<sequence length="118" mass="12690">MTDDIISHMDDPYHLTPPRRRTGLAHFAALTATIASSNSQQEPSDTTSELSLEMSRSPSPMPLPDTSIRQETTPAHNAILIPTATPSSISQEQLSDKASDLSLETSRSPTPISLPHGT</sequence>
<accession>A0A0C3PQW4</accession>
<protein>
    <submittedName>
        <fullName evidence="2">Uncharacterized protein</fullName>
    </submittedName>
</protein>
<evidence type="ECO:0000313" key="2">
    <source>
        <dbReference type="EMBL" id="KIO16995.1"/>
    </source>
</evidence>
<dbReference type="AlphaFoldDB" id="A0A0C3PQW4"/>